<dbReference type="EMBL" id="CP078145">
    <property type="protein sequence ID" value="QXN91945.1"/>
    <property type="molecule type" value="Genomic_DNA"/>
</dbReference>
<gene>
    <name evidence="1" type="ORF">KV110_01770</name>
</gene>
<sequence length="124" mass="13480">MDHAAAWLVAVLQVIEDEVEELADAGQGSMTKPITALDVFRVVRRLVDPPPNVNEVAAVLDFLASPLLGGLTKAEDGYLPGVDASAVAQRLLDLAEPLVEVHEQTAESNAYFKRYSADEDDDRY</sequence>
<proteinExistence type="predicted"/>
<dbReference type="Proteomes" id="UP000694257">
    <property type="component" value="Chromosome"/>
</dbReference>
<dbReference type="RefSeq" id="WP_218472794.1">
    <property type="nucleotide sequence ID" value="NZ_BAABJN010000009.1"/>
</dbReference>
<evidence type="ECO:0000313" key="1">
    <source>
        <dbReference type="EMBL" id="QXN91945.1"/>
    </source>
</evidence>
<organism evidence="1 2">
    <name type="scientific">Nocardia iowensis</name>
    <dbReference type="NCBI Taxonomy" id="204891"/>
    <lineage>
        <taxon>Bacteria</taxon>
        <taxon>Bacillati</taxon>
        <taxon>Actinomycetota</taxon>
        <taxon>Actinomycetes</taxon>
        <taxon>Mycobacteriales</taxon>
        <taxon>Nocardiaceae</taxon>
        <taxon>Nocardia</taxon>
    </lineage>
</organism>
<evidence type="ECO:0000313" key="2">
    <source>
        <dbReference type="Proteomes" id="UP000694257"/>
    </source>
</evidence>
<keyword evidence="2" id="KW-1185">Reference proteome</keyword>
<accession>A0ABX8RQM6</accession>
<name>A0ABX8RQM6_NOCIO</name>
<reference evidence="1 2" key="1">
    <citation type="submission" date="2021-07" db="EMBL/GenBank/DDBJ databases">
        <title>Whole Genome Sequence of Nocardia Iowensis.</title>
        <authorList>
            <person name="Lamm A."/>
            <person name="Collins-Fairclough A.M."/>
            <person name="Bunk B."/>
            <person name="Sproer C."/>
        </authorList>
    </citation>
    <scope>NUCLEOTIDE SEQUENCE [LARGE SCALE GENOMIC DNA]</scope>
    <source>
        <strain evidence="1 2">NRRL 5646</strain>
    </source>
</reference>
<protein>
    <submittedName>
        <fullName evidence="1">Uncharacterized protein</fullName>
    </submittedName>
</protein>